<evidence type="ECO:0000313" key="4">
    <source>
        <dbReference type="Proteomes" id="UP001273136"/>
    </source>
</evidence>
<accession>A0AAE4MCF4</accession>
<dbReference type="InterPro" id="IPR004010">
    <property type="entry name" value="Double_Cache_2"/>
</dbReference>
<reference evidence="3" key="1">
    <citation type="submission" date="2023-06" db="EMBL/GenBank/DDBJ databases">
        <title>Genome sequence of Methancorpusculaceae sp. Ag1.</title>
        <authorList>
            <person name="Protasov E."/>
            <person name="Platt K."/>
            <person name="Poehlein A."/>
            <person name="Daniel R."/>
            <person name="Brune A."/>
        </authorList>
    </citation>
    <scope>NUCLEOTIDE SEQUENCE</scope>
    <source>
        <strain evidence="3">Ag1</strain>
    </source>
</reference>
<feature type="transmembrane region" description="Helical" evidence="1">
    <location>
        <begin position="49"/>
        <end position="70"/>
    </location>
</feature>
<sequence>MIFLRNNNQEQAGILRFFGATQKHNAKKYTSLIYRYSQIITEHLMNRRLLLPLVVLIAVVCVVAIVMVSISSTSSSEPTNVSVSEDMIKLSEYFYQNVDRINQDITAEMQDTATKLSSSTPNDPEAQEILRDVFNKYPNSAGIAWVSADENVVNVPIYSLTGVLSSPELQNITEQSFAEHDVILTDPVMSNVYGMVVCFVVPVYAADGSYNGYLCFAHMPISLMNDIPNTPYYNGTNYELWIANSEGTVLCHSDISTIGYNYYTNMLYRGLDKSFSGIRPIIETSEGTTKYEFYELNNVDVVEKTCIWNTLTFGGQDMRLVVTNYPYEAPEVSFPETIDMDEITDVAQVLYLSAKKYGKEATLAAMNDPSGPFSDTGTDIFAISTDGVILSMPSKSKIVGLNRLNYQDVYGMRLVATMINRANQGGGYIHYYSELPYSPDQAIFGLACVIPVDETWFVGSRHSVLTNTAPINAEVRSKLIRAVQPIQEYVDAYGKEQTLSVLNDPFGEFNNADIRFNAISYEGILLADAEHPELIGTEMFSRVSPHGTSITRDLVLIAKQGGGFEYVESRDADENSATISLMYVEPVDDEWFIAGAIELDSHQVPV</sequence>
<organism evidence="3 4">
    <name type="scientific">Methanorbis furvi</name>
    <dbReference type="NCBI Taxonomy" id="3028299"/>
    <lineage>
        <taxon>Archaea</taxon>
        <taxon>Methanobacteriati</taxon>
        <taxon>Methanobacteriota</taxon>
        <taxon>Stenosarchaea group</taxon>
        <taxon>Methanomicrobia</taxon>
        <taxon>Methanomicrobiales</taxon>
        <taxon>Methanocorpusculaceae</taxon>
        <taxon>Methanorbis</taxon>
    </lineage>
</organism>
<comment type="caution">
    <text evidence="3">The sequence shown here is derived from an EMBL/GenBank/DDBJ whole genome shotgun (WGS) entry which is preliminary data.</text>
</comment>
<feature type="domain" description="Double Cache" evidence="2">
    <location>
        <begin position="378"/>
        <end position="600"/>
    </location>
</feature>
<evidence type="ECO:0000259" key="2">
    <source>
        <dbReference type="Pfam" id="PF08269"/>
    </source>
</evidence>
<keyword evidence="1" id="KW-0812">Transmembrane</keyword>
<dbReference type="Pfam" id="PF08269">
    <property type="entry name" value="dCache_2"/>
    <property type="match status" value="1"/>
</dbReference>
<evidence type="ECO:0000313" key="3">
    <source>
        <dbReference type="EMBL" id="MDV0441821.1"/>
    </source>
</evidence>
<dbReference type="CDD" id="cd18773">
    <property type="entry name" value="PDC1_HK_sensor"/>
    <property type="match status" value="1"/>
</dbReference>
<evidence type="ECO:0000256" key="1">
    <source>
        <dbReference type="SAM" id="Phobius"/>
    </source>
</evidence>
<dbReference type="Proteomes" id="UP001273136">
    <property type="component" value="Unassembled WGS sequence"/>
</dbReference>
<protein>
    <recommendedName>
        <fullName evidence="2">Double Cache domain-containing protein</fullName>
    </recommendedName>
</protein>
<gene>
    <name evidence="3" type="ORF">McpAg1_10320</name>
</gene>
<proteinExistence type="predicted"/>
<dbReference type="Gene3D" id="3.30.450.20">
    <property type="entry name" value="PAS domain"/>
    <property type="match status" value="2"/>
</dbReference>
<keyword evidence="1" id="KW-1133">Transmembrane helix</keyword>
<dbReference type="EMBL" id="JAWDKA010000005">
    <property type="protein sequence ID" value="MDV0441821.1"/>
    <property type="molecule type" value="Genomic_DNA"/>
</dbReference>
<keyword evidence="1" id="KW-0472">Membrane</keyword>
<dbReference type="AlphaFoldDB" id="A0AAE4MCF4"/>
<name>A0AAE4MCF4_9EURY</name>
<keyword evidence="4" id="KW-1185">Reference proteome</keyword>